<dbReference type="SUPFAM" id="SSF56784">
    <property type="entry name" value="HAD-like"/>
    <property type="match status" value="1"/>
</dbReference>
<gene>
    <name evidence="1" type="ORF">FSPOR_1231</name>
</gene>
<accession>A0A395SQB9</accession>
<dbReference type="PANTHER" id="PTHR43434">
    <property type="entry name" value="PHOSPHOGLYCOLATE PHOSPHATASE"/>
    <property type="match status" value="1"/>
</dbReference>
<keyword evidence="2" id="KW-1185">Reference proteome</keyword>
<dbReference type="InterPro" id="IPR023214">
    <property type="entry name" value="HAD_sf"/>
</dbReference>
<dbReference type="SFLD" id="SFLDG01129">
    <property type="entry name" value="C1.5:_HAD__Beta-PGM__Phosphata"/>
    <property type="match status" value="1"/>
</dbReference>
<dbReference type="GO" id="GO:0006281">
    <property type="term" value="P:DNA repair"/>
    <property type="evidence" value="ECO:0007669"/>
    <property type="project" value="TreeGrafter"/>
</dbReference>
<comment type="caution">
    <text evidence="1">The sequence shown here is derived from an EMBL/GenBank/DDBJ whole genome shotgun (WGS) entry which is preliminary data.</text>
</comment>
<dbReference type="Proteomes" id="UP000266152">
    <property type="component" value="Unassembled WGS sequence"/>
</dbReference>
<dbReference type="AlphaFoldDB" id="A0A395SQB9"/>
<dbReference type="InterPro" id="IPR041492">
    <property type="entry name" value="HAD_2"/>
</dbReference>
<dbReference type="Pfam" id="PF13419">
    <property type="entry name" value="HAD_2"/>
    <property type="match status" value="1"/>
</dbReference>
<proteinExistence type="predicted"/>
<dbReference type="Gene3D" id="1.10.150.240">
    <property type="entry name" value="Putative phosphatase, domain 2"/>
    <property type="match status" value="1"/>
</dbReference>
<dbReference type="EMBL" id="PXOF01000020">
    <property type="protein sequence ID" value="RGP74653.1"/>
    <property type="molecule type" value="Genomic_DNA"/>
</dbReference>
<name>A0A395SQB9_FUSSP</name>
<dbReference type="SFLD" id="SFLDS00003">
    <property type="entry name" value="Haloacid_Dehalogenase"/>
    <property type="match status" value="1"/>
</dbReference>
<sequence length="231" mass="25252">MPAQFVIFDFDGTLFDTHQAILHSIKLTFNTLLPSSAPSESEIQKHIGAGKGLLDVLRTLHPSFDTLDEDEWVSTYRRIYKDDGQRLTSPFVGAKELLNNLSDRGIPIAIVSNKGVTAIEATLKSYSLENIIPRDLIIGDNTPGATRKPDPGSFVNVLKPALSARGFPTDLDVSKVLVVGDTEADLKFAFNIGAKSVWCRFGYGDQEKCEELGPDFKVAGLDEVEGIVDIL</sequence>
<dbReference type="InterPro" id="IPR050155">
    <property type="entry name" value="HAD-like_hydrolase_sf"/>
</dbReference>
<organism evidence="1 2">
    <name type="scientific">Fusarium sporotrichioides</name>
    <dbReference type="NCBI Taxonomy" id="5514"/>
    <lineage>
        <taxon>Eukaryota</taxon>
        <taxon>Fungi</taxon>
        <taxon>Dikarya</taxon>
        <taxon>Ascomycota</taxon>
        <taxon>Pezizomycotina</taxon>
        <taxon>Sordariomycetes</taxon>
        <taxon>Hypocreomycetidae</taxon>
        <taxon>Hypocreales</taxon>
        <taxon>Nectriaceae</taxon>
        <taxon>Fusarium</taxon>
    </lineage>
</organism>
<protein>
    <submittedName>
        <fullName evidence="1">Phosphoglycolate phosphatase</fullName>
    </submittedName>
</protein>
<dbReference type="GO" id="GO:0008967">
    <property type="term" value="F:phosphoglycolate phosphatase activity"/>
    <property type="evidence" value="ECO:0007669"/>
    <property type="project" value="TreeGrafter"/>
</dbReference>
<dbReference type="Gene3D" id="3.40.50.1000">
    <property type="entry name" value="HAD superfamily/HAD-like"/>
    <property type="match status" value="1"/>
</dbReference>
<dbReference type="InterPro" id="IPR036412">
    <property type="entry name" value="HAD-like_sf"/>
</dbReference>
<reference evidence="1 2" key="1">
    <citation type="journal article" date="2018" name="PLoS Pathog.">
        <title>Evolution of structural diversity of trichothecenes, a family of toxins produced by plant pathogenic and entomopathogenic fungi.</title>
        <authorList>
            <person name="Proctor R.H."/>
            <person name="McCormick S.P."/>
            <person name="Kim H.S."/>
            <person name="Cardoza R.E."/>
            <person name="Stanley A.M."/>
            <person name="Lindo L."/>
            <person name="Kelly A."/>
            <person name="Brown D.W."/>
            <person name="Lee T."/>
            <person name="Vaughan M.M."/>
            <person name="Alexander N.J."/>
            <person name="Busman M."/>
            <person name="Gutierrez S."/>
        </authorList>
    </citation>
    <scope>NUCLEOTIDE SEQUENCE [LARGE SCALE GENOMIC DNA]</scope>
    <source>
        <strain evidence="1 2">NRRL 3299</strain>
    </source>
</reference>
<dbReference type="PANTHER" id="PTHR43434:SF1">
    <property type="entry name" value="PHOSPHOGLYCOLATE PHOSPHATASE"/>
    <property type="match status" value="1"/>
</dbReference>
<dbReference type="InterPro" id="IPR023198">
    <property type="entry name" value="PGP-like_dom2"/>
</dbReference>
<evidence type="ECO:0000313" key="2">
    <source>
        <dbReference type="Proteomes" id="UP000266152"/>
    </source>
</evidence>
<evidence type="ECO:0000313" key="1">
    <source>
        <dbReference type="EMBL" id="RGP74653.1"/>
    </source>
</evidence>